<evidence type="ECO:0000256" key="1">
    <source>
        <dbReference type="SAM" id="Phobius"/>
    </source>
</evidence>
<dbReference type="Proteomes" id="UP000663828">
    <property type="component" value="Unassembled WGS sequence"/>
</dbReference>
<keyword evidence="1" id="KW-0812">Transmembrane</keyword>
<keyword evidence="1" id="KW-1133">Transmembrane helix</keyword>
<evidence type="ECO:0000313" key="2">
    <source>
        <dbReference type="EMBL" id="CAF1044063.1"/>
    </source>
</evidence>
<dbReference type="Proteomes" id="UP000663852">
    <property type="component" value="Unassembled WGS sequence"/>
</dbReference>
<keyword evidence="1" id="KW-0472">Membrane</keyword>
<keyword evidence="4" id="KW-1185">Reference proteome</keyword>
<reference evidence="3" key="1">
    <citation type="submission" date="2021-02" db="EMBL/GenBank/DDBJ databases">
        <authorList>
            <person name="Nowell W R."/>
        </authorList>
    </citation>
    <scope>NUCLEOTIDE SEQUENCE</scope>
</reference>
<dbReference type="AlphaFoldDB" id="A0A815HV13"/>
<name>A0A815HV13_ADIRI</name>
<proteinExistence type="predicted"/>
<accession>A0A815HV13</accession>
<sequence length="272" mass="31885">MDNVNRYLAVFCLYISLKINVCEVFPFLIHADQIFVKCSDGRLESFNNNQSILPTCIEKTQIERINVFQVYIQCPDGRLHFELNRTFPFHASSSEYSLTSLHPHCFIDKLNHNRFISYQTRYLSENGTFAQIISFQCEGNSTIVTNEQWKFHDEFYLFFKLMNYGLCRYLVQLVYSNGKCNRFYQQIYKIQLQIKQSICYYQMGLDSSDISLEYLNQLVRKNLSLNIQAASLKRSMNSSIVIIIITTSITGLSLLLCGLVFTLVYRFTLLRR</sequence>
<dbReference type="EMBL" id="CAJNOR010002907">
    <property type="protein sequence ID" value="CAF1355444.1"/>
    <property type="molecule type" value="Genomic_DNA"/>
</dbReference>
<dbReference type="EMBL" id="CAJNOJ010000076">
    <property type="protein sequence ID" value="CAF1044063.1"/>
    <property type="molecule type" value="Genomic_DNA"/>
</dbReference>
<comment type="caution">
    <text evidence="3">The sequence shown here is derived from an EMBL/GenBank/DDBJ whole genome shotgun (WGS) entry which is preliminary data.</text>
</comment>
<feature type="transmembrane region" description="Helical" evidence="1">
    <location>
        <begin position="240"/>
        <end position="265"/>
    </location>
</feature>
<dbReference type="OrthoDB" id="10008089at2759"/>
<organism evidence="3 4">
    <name type="scientific">Adineta ricciae</name>
    <name type="common">Rotifer</name>
    <dbReference type="NCBI Taxonomy" id="249248"/>
    <lineage>
        <taxon>Eukaryota</taxon>
        <taxon>Metazoa</taxon>
        <taxon>Spiralia</taxon>
        <taxon>Gnathifera</taxon>
        <taxon>Rotifera</taxon>
        <taxon>Eurotatoria</taxon>
        <taxon>Bdelloidea</taxon>
        <taxon>Adinetida</taxon>
        <taxon>Adinetidae</taxon>
        <taxon>Adineta</taxon>
    </lineage>
</organism>
<evidence type="ECO:0000313" key="4">
    <source>
        <dbReference type="Proteomes" id="UP000663828"/>
    </source>
</evidence>
<evidence type="ECO:0000313" key="3">
    <source>
        <dbReference type="EMBL" id="CAF1355444.1"/>
    </source>
</evidence>
<protein>
    <submittedName>
        <fullName evidence="3">Uncharacterized protein</fullName>
    </submittedName>
</protein>
<gene>
    <name evidence="2" type="ORF">EDS130_LOCUS17079</name>
    <name evidence="3" type="ORF">XAT740_LOCUS31719</name>
</gene>